<evidence type="ECO:0000259" key="1">
    <source>
        <dbReference type="Pfam" id="PF01261"/>
    </source>
</evidence>
<evidence type="ECO:0000313" key="3">
    <source>
        <dbReference type="Proteomes" id="UP000570361"/>
    </source>
</evidence>
<proteinExistence type="predicted"/>
<dbReference type="Gene3D" id="3.20.20.150">
    <property type="entry name" value="Divalent-metal-dependent TIM barrel enzymes"/>
    <property type="match status" value="1"/>
</dbReference>
<dbReference type="InterPro" id="IPR050312">
    <property type="entry name" value="IolE/XylAMocC-like"/>
</dbReference>
<dbReference type="SUPFAM" id="SSF51658">
    <property type="entry name" value="Xylose isomerase-like"/>
    <property type="match status" value="1"/>
</dbReference>
<dbReference type="InterPro" id="IPR013022">
    <property type="entry name" value="Xyl_isomerase-like_TIM-brl"/>
</dbReference>
<feature type="domain" description="Xylose isomerase-like TIM barrel" evidence="1">
    <location>
        <begin position="26"/>
        <end position="275"/>
    </location>
</feature>
<keyword evidence="3" id="KW-1185">Reference proteome</keyword>
<dbReference type="Pfam" id="PF01261">
    <property type="entry name" value="AP_endonuc_2"/>
    <property type="match status" value="1"/>
</dbReference>
<sequence>MKTSLSIWSCHSKLFSGEWSNADFIAFAQESGAEGVELLSMFWKPESDIPAVEAALAQSGLKLACFGACNNLAEPDDGKRREQVEDILRSVDAAVHFGAKVVRVFAGDVREGLTIEAARAWIIDGLKEAANYAESKGIVLSLENHGRLAGKGTQVLGIIEDVGSPALRSTYDMGNFLLVDENPVTAYEQLTGRITHVHVKDFKELSESDAAAYPGNVYKSDSGRPFIGVVPGDGNVIVADRLAALRSSGYDGWLTVEYEGDEDQQEGSRRAVAYVNQHR</sequence>
<protein>
    <submittedName>
        <fullName evidence="2">Sugar phosphate isomerase/epimerase</fullName>
    </submittedName>
</protein>
<dbReference type="GO" id="GO:0016853">
    <property type="term" value="F:isomerase activity"/>
    <property type="evidence" value="ECO:0007669"/>
    <property type="project" value="UniProtKB-KW"/>
</dbReference>
<dbReference type="PANTHER" id="PTHR12110:SF53">
    <property type="entry name" value="BLR5974 PROTEIN"/>
    <property type="match status" value="1"/>
</dbReference>
<keyword evidence="2" id="KW-0413">Isomerase</keyword>
<accession>A0A7W5AYR4</accession>
<dbReference type="InterPro" id="IPR036237">
    <property type="entry name" value="Xyl_isomerase-like_sf"/>
</dbReference>
<dbReference type="RefSeq" id="WP_183601062.1">
    <property type="nucleotide sequence ID" value="NZ_JACHXK010000006.1"/>
</dbReference>
<gene>
    <name evidence="2" type="ORF">FHS18_003271</name>
</gene>
<dbReference type="PANTHER" id="PTHR12110">
    <property type="entry name" value="HYDROXYPYRUVATE ISOMERASE"/>
    <property type="match status" value="1"/>
</dbReference>
<dbReference type="EMBL" id="JACHXK010000006">
    <property type="protein sequence ID" value="MBB3111203.1"/>
    <property type="molecule type" value="Genomic_DNA"/>
</dbReference>
<name>A0A7W5AYR4_9BACL</name>
<reference evidence="2 3" key="1">
    <citation type="submission" date="2020-08" db="EMBL/GenBank/DDBJ databases">
        <title>Genomic Encyclopedia of Type Strains, Phase III (KMG-III): the genomes of soil and plant-associated and newly described type strains.</title>
        <authorList>
            <person name="Whitman W."/>
        </authorList>
    </citation>
    <scope>NUCLEOTIDE SEQUENCE [LARGE SCALE GENOMIC DNA]</scope>
    <source>
        <strain evidence="2 3">CECT 5862</strain>
    </source>
</reference>
<dbReference type="Proteomes" id="UP000570361">
    <property type="component" value="Unassembled WGS sequence"/>
</dbReference>
<organism evidence="2 3">
    <name type="scientific">Paenibacillus phyllosphaerae</name>
    <dbReference type="NCBI Taxonomy" id="274593"/>
    <lineage>
        <taxon>Bacteria</taxon>
        <taxon>Bacillati</taxon>
        <taxon>Bacillota</taxon>
        <taxon>Bacilli</taxon>
        <taxon>Bacillales</taxon>
        <taxon>Paenibacillaceae</taxon>
        <taxon>Paenibacillus</taxon>
    </lineage>
</organism>
<dbReference type="AlphaFoldDB" id="A0A7W5AYR4"/>
<evidence type="ECO:0000313" key="2">
    <source>
        <dbReference type="EMBL" id="MBB3111203.1"/>
    </source>
</evidence>
<comment type="caution">
    <text evidence="2">The sequence shown here is derived from an EMBL/GenBank/DDBJ whole genome shotgun (WGS) entry which is preliminary data.</text>
</comment>